<evidence type="ECO:0000313" key="9">
    <source>
        <dbReference type="EMBL" id="MEU3709942.1"/>
    </source>
</evidence>
<dbReference type="Pfam" id="PF00893">
    <property type="entry name" value="Multi_Drug_Res"/>
    <property type="match status" value="1"/>
</dbReference>
<dbReference type="EMBL" id="JBEZVI010000004">
    <property type="protein sequence ID" value="MEU3709942.1"/>
    <property type="molecule type" value="Genomic_DNA"/>
</dbReference>
<evidence type="ECO:0000256" key="6">
    <source>
        <dbReference type="ARBA" id="ARBA00023136"/>
    </source>
</evidence>
<keyword evidence="2" id="KW-0813">Transport</keyword>
<protein>
    <submittedName>
        <fullName evidence="9">Multidrug efflux SMR transporter</fullName>
    </submittedName>
</protein>
<comment type="caution">
    <text evidence="9">The sequence shown here is derived from an EMBL/GenBank/DDBJ whole genome shotgun (WGS) entry which is preliminary data.</text>
</comment>
<evidence type="ECO:0000256" key="2">
    <source>
        <dbReference type="ARBA" id="ARBA00022448"/>
    </source>
</evidence>
<organism evidence="9 10">
    <name type="scientific">Streptomyces catenulae</name>
    <dbReference type="NCBI Taxonomy" id="66875"/>
    <lineage>
        <taxon>Bacteria</taxon>
        <taxon>Bacillati</taxon>
        <taxon>Actinomycetota</taxon>
        <taxon>Actinomycetes</taxon>
        <taxon>Kitasatosporales</taxon>
        <taxon>Streptomycetaceae</taxon>
        <taxon>Streptomyces</taxon>
    </lineage>
</organism>
<evidence type="ECO:0000256" key="8">
    <source>
        <dbReference type="SAM" id="Phobius"/>
    </source>
</evidence>
<dbReference type="InterPro" id="IPR045324">
    <property type="entry name" value="Small_multidrug_res"/>
</dbReference>
<keyword evidence="4 7" id="KW-0812">Transmembrane</keyword>
<name>A0ABV2YW29_9ACTN</name>
<proteinExistence type="inferred from homology"/>
<dbReference type="PANTHER" id="PTHR30561:SF0">
    <property type="entry name" value="GUANIDINIUM EXPORTER"/>
    <property type="match status" value="1"/>
</dbReference>
<evidence type="ECO:0000256" key="5">
    <source>
        <dbReference type="ARBA" id="ARBA00022989"/>
    </source>
</evidence>
<dbReference type="PANTHER" id="PTHR30561">
    <property type="entry name" value="SMR FAMILY PROTON-DEPENDENT DRUG EFFLUX TRANSPORTER SUGE"/>
    <property type="match status" value="1"/>
</dbReference>
<dbReference type="InterPro" id="IPR000390">
    <property type="entry name" value="Small_drug/metabolite_transptr"/>
</dbReference>
<comment type="similarity">
    <text evidence="7">Belongs to the drug/metabolite transporter (DMT) superfamily. Small multidrug resistance (SMR) (TC 2.A.7.1) family.</text>
</comment>
<comment type="subcellular location">
    <subcellularLocation>
        <location evidence="1 7">Cell membrane</location>
        <topology evidence="1 7">Multi-pass membrane protein</topology>
    </subcellularLocation>
</comment>
<feature type="transmembrane region" description="Helical" evidence="8">
    <location>
        <begin position="72"/>
        <end position="93"/>
    </location>
</feature>
<dbReference type="RefSeq" id="WP_051739064.1">
    <property type="nucleotide sequence ID" value="NZ_JBEZVI010000004.1"/>
</dbReference>
<keyword evidence="6 8" id="KW-0472">Membrane</keyword>
<reference evidence="9 10" key="1">
    <citation type="submission" date="2024-06" db="EMBL/GenBank/DDBJ databases">
        <title>The Natural Products Discovery Center: Release of the First 8490 Sequenced Strains for Exploring Actinobacteria Biosynthetic Diversity.</title>
        <authorList>
            <person name="Kalkreuter E."/>
            <person name="Kautsar S.A."/>
            <person name="Yang D."/>
            <person name="Bader C.D."/>
            <person name="Teijaro C.N."/>
            <person name="Fluegel L."/>
            <person name="Davis C.M."/>
            <person name="Simpson J.R."/>
            <person name="Lauterbach L."/>
            <person name="Steele A.D."/>
            <person name="Gui C."/>
            <person name="Meng S."/>
            <person name="Li G."/>
            <person name="Viehrig K."/>
            <person name="Ye F."/>
            <person name="Su P."/>
            <person name="Kiefer A.F."/>
            <person name="Nichols A."/>
            <person name="Cepeda A.J."/>
            <person name="Yan W."/>
            <person name="Fan B."/>
            <person name="Jiang Y."/>
            <person name="Adhikari A."/>
            <person name="Zheng C.-J."/>
            <person name="Schuster L."/>
            <person name="Cowan T.M."/>
            <person name="Smanski M.J."/>
            <person name="Chevrette M.G."/>
            <person name="De Carvalho L.P.S."/>
            <person name="Shen B."/>
        </authorList>
    </citation>
    <scope>NUCLEOTIDE SEQUENCE [LARGE SCALE GENOMIC DNA]</scope>
    <source>
        <strain evidence="9 10">NPDC033039</strain>
    </source>
</reference>
<sequence length="136" mass="13346">MSAPRQRTRGGQSAATAWTLLLAAAAVEVVFALGSGANAGFTRLVPSVVTVVAGGGGVYLLSLALKSIPVGIGYTVWTGIGAVGSVLLAGVLYGERITPGKALCFLAIIGGVIGLHLTSGEGGDASAADAPQAEPE</sequence>
<keyword evidence="3" id="KW-1003">Cell membrane</keyword>
<evidence type="ECO:0000256" key="7">
    <source>
        <dbReference type="RuleBase" id="RU003942"/>
    </source>
</evidence>
<feature type="transmembrane region" description="Helical" evidence="8">
    <location>
        <begin position="48"/>
        <end position="65"/>
    </location>
</feature>
<accession>A0ABV2YW29</accession>
<evidence type="ECO:0000256" key="4">
    <source>
        <dbReference type="ARBA" id="ARBA00022692"/>
    </source>
</evidence>
<dbReference type="Gene3D" id="1.10.3730.20">
    <property type="match status" value="1"/>
</dbReference>
<dbReference type="SUPFAM" id="SSF103481">
    <property type="entry name" value="Multidrug resistance efflux transporter EmrE"/>
    <property type="match status" value="1"/>
</dbReference>
<evidence type="ECO:0000256" key="3">
    <source>
        <dbReference type="ARBA" id="ARBA00022475"/>
    </source>
</evidence>
<feature type="transmembrane region" description="Helical" evidence="8">
    <location>
        <begin position="99"/>
        <end position="117"/>
    </location>
</feature>
<evidence type="ECO:0000313" key="10">
    <source>
        <dbReference type="Proteomes" id="UP001550853"/>
    </source>
</evidence>
<dbReference type="InterPro" id="IPR037185">
    <property type="entry name" value="EmrE-like"/>
</dbReference>
<gene>
    <name evidence="9" type="ORF">AB0E61_07550</name>
</gene>
<dbReference type="Proteomes" id="UP001550853">
    <property type="component" value="Unassembled WGS sequence"/>
</dbReference>
<keyword evidence="10" id="KW-1185">Reference proteome</keyword>
<keyword evidence="5 8" id="KW-1133">Transmembrane helix</keyword>
<evidence type="ECO:0000256" key="1">
    <source>
        <dbReference type="ARBA" id="ARBA00004651"/>
    </source>
</evidence>